<keyword evidence="3" id="KW-1185">Reference proteome</keyword>
<evidence type="ECO:0000256" key="1">
    <source>
        <dbReference type="SAM" id="MobiDB-lite"/>
    </source>
</evidence>
<comment type="caution">
    <text evidence="2">The sequence shown here is derived from an EMBL/GenBank/DDBJ whole genome shotgun (WGS) entry which is preliminary data.</text>
</comment>
<proteinExistence type="predicted"/>
<gene>
    <name evidence="2" type="ORF">F4561_002180</name>
</gene>
<evidence type="ECO:0000313" key="3">
    <source>
        <dbReference type="Proteomes" id="UP000523007"/>
    </source>
</evidence>
<protein>
    <submittedName>
        <fullName evidence="2">Uncharacterized protein</fullName>
    </submittedName>
</protein>
<dbReference type="EMBL" id="JACHJT010000001">
    <property type="protein sequence ID" value="MBB4931360.1"/>
    <property type="molecule type" value="Genomic_DNA"/>
</dbReference>
<sequence length="35" mass="4180">MRRSRPGGWRHPVAYKRPFTDLTPHDVPRDMAHHT</sequence>
<feature type="region of interest" description="Disordered" evidence="1">
    <location>
        <begin position="1"/>
        <end position="35"/>
    </location>
</feature>
<dbReference type="AlphaFoldDB" id="A0A7W7RG55"/>
<dbReference type="Proteomes" id="UP000523007">
    <property type="component" value="Unassembled WGS sequence"/>
</dbReference>
<evidence type="ECO:0000313" key="2">
    <source>
        <dbReference type="EMBL" id="MBB4931360.1"/>
    </source>
</evidence>
<reference evidence="2 3" key="1">
    <citation type="submission" date="2020-08" db="EMBL/GenBank/DDBJ databases">
        <title>Sequencing the genomes of 1000 actinobacteria strains.</title>
        <authorList>
            <person name="Klenk H.-P."/>
        </authorList>
    </citation>
    <scope>NUCLEOTIDE SEQUENCE [LARGE SCALE GENOMIC DNA]</scope>
    <source>
        <strain evidence="2 3">DSM 102030</strain>
    </source>
</reference>
<accession>A0A7W7RG55</accession>
<organism evidence="2 3">
    <name type="scientific">Lipingzhangella halophila</name>
    <dbReference type="NCBI Taxonomy" id="1783352"/>
    <lineage>
        <taxon>Bacteria</taxon>
        <taxon>Bacillati</taxon>
        <taxon>Actinomycetota</taxon>
        <taxon>Actinomycetes</taxon>
        <taxon>Streptosporangiales</taxon>
        <taxon>Nocardiopsidaceae</taxon>
        <taxon>Lipingzhangella</taxon>
    </lineage>
</organism>
<name>A0A7W7RG55_9ACTN</name>
<feature type="compositionally biased region" description="Basic and acidic residues" evidence="1">
    <location>
        <begin position="23"/>
        <end position="35"/>
    </location>
</feature>